<gene>
    <name evidence="1" type="ORF">ALEPTO_LOCUS6721</name>
</gene>
<protein>
    <submittedName>
        <fullName evidence="1">617_t:CDS:1</fullName>
    </submittedName>
</protein>
<proteinExistence type="predicted"/>
<dbReference type="EMBL" id="CAJVPS010002448">
    <property type="protein sequence ID" value="CAG8568934.1"/>
    <property type="molecule type" value="Genomic_DNA"/>
</dbReference>
<sequence length="133" mass="15207">MLVDDSITVVRLSDVLRNANSSSKGKGKGKSVTVDFASTMLQNLDRAHQEWQETLARFSEFLQQNKSVSESEQTVSDQGEFGNDIEYNSLPTSFYYDDFSDNDAIDEENYESNYLYAQEMISGKEAFDRDWLL</sequence>
<accession>A0A9N9G0G5</accession>
<evidence type="ECO:0000313" key="1">
    <source>
        <dbReference type="EMBL" id="CAG8568934.1"/>
    </source>
</evidence>
<dbReference type="Proteomes" id="UP000789508">
    <property type="component" value="Unassembled WGS sequence"/>
</dbReference>
<reference evidence="1" key="1">
    <citation type="submission" date="2021-06" db="EMBL/GenBank/DDBJ databases">
        <authorList>
            <person name="Kallberg Y."/>
            <person name="Tangrot J."/>
            <person name="Rosling A."/>
        </authorList>
    </citation>
    <scope>NUCLEOTIDE SEQUENCE</scope>
    <source>
        <strain evidence="1">FL130A</strain>
    </source>
</reference>
<name>A0A9N9G0G5_9GLOM</name>
<comment type="caution">
    <text evidence="1">The sequence shown here is derived from an EMBL/GenBank/DDBJ whole genome shotgun (WGS) entry which is preliminary data.</text>
</comment>
<organism evidence="1 2">
    <name type="scientific">Ambispora leptoticha</name>
    <dbReference type="NCBI Taxonomy" id="144679"/>
    <lineage>
        <taxon>Eukaryota</taxon>
        <taxon>Fungi</taxon>
        <taxon>Fungi incertae sedis</taxon>
        <taxon>Mucoromycota</taxon>
        <taxon>Glomeromycotina</taxon>
        <taxon>Glomeromycetes</taxon>
        <taxon>Archaeosporales</taxon>
        <taxon>Ambisporaceae</taxon>
        <taxon>Ambispora</taxon>
    </lineage>
</organism>
<dbReference type="AlphaFoldDB" id="A0A9N9G0G5"/>
<keyword evidence="2" id="KW-1185">Reference proteome</keyword>
<evidence type="ECO:0000313" key="2">
    <source>
        <dbReference type="Proteomes" id="UP000789508"/>
    </source>
</evidence>